<dbReference type="RefSeq" id="WP_069938590.1">
    <property type="nucleotide sequence ID" value="NZ_MAMP01000021.1"/>
</dbReference>
<feature type="signal peptide" evidence="2">
    <location>
        <begin position="1"/>
        <end position="24"/>
    </location>
</feature>
<sequence>MKKALSLLFSCILVITLLPGPAGAAGFKDVPRDHWAHDEIRFLSGKQVIKGYAGGTFQPLKTLTRKDAAIMVVRALKWPKPANPLVKPADMKPTMGGYNEIIAAVNKGLFTLSGNKFNPNGALSREEMARVIAVAYSYKGKGVSSFKDVAKSNSYYKYIDAIAENEITSGYKDGTFKPKVNVNRAQFSTFLARIYGQPLEYAVKQNGKIIASYREEETAIQKAVQTANATVHPVSNSLMTYAQQPQPMTKSGIKNGVIIYNGAENENGSLFSKDFFKPYLAYKQGNNSYTGKMFDSFLVIGRKYSSNGEFAEASGNKANYKEFMWYADRTFAKGGALDVLNQDAKALGKKPNVYISIPYPKRGEAIVLSNGKSVKNTLAERQKLVNAYRQQVEAKWKSSGYTNLTFKGYYWLNETVISLEDEQLVEQTATAIHKTGKTFIYSPHATSTNFENWQTYGFDAAYLQPNAFRLTLNDTEARLHKAFLRAQVNGSGINIEIDSYSPHQMGSGAVNFRDYLEMAARYRLPGQSLIMYQGTEMVSRMATYNDQTYNSLYKELYEMIN</sequence>
<dbReference type="Proteomes" id="UP000095658">
    <property type="component" value="Unassembled WGS sequence"/>
</dbReference>
<name>A0A1E7DQL1_9BACI</name>
<feature type="domain" description="SLH" evidence="3">
    <location>
        <begin position="142"/>
        <end position="205"/>
    </location>
</feature>
<evidence type="ECO:0000256" key="2">
    <source>
        <dbReference type="SAM" id="SignalP"/>
    </source>
</evidence>
<evidence type="ECO:0000259" key="3">
    <source>
        <dbReference type="PROSITE" id="PS51272"/>
    </source>
</evidence>
<proteinExistence type="predicted"/>
<evidence type="ECO:0000313" key="5">
    <source>
        <dbReference type="Proteomes" id="UP000095658"/>
    </source>
</evidence>
<dbReference type="OrthoDB" id="5845122at2"/>
<dbReference type="PANTHER" id="PTHR43308:SF5">
    <property type="entry name" value="S-LAYER PROTEIN _ PEPTIDOGLYCAN ENDO-BETA-N-ACETYLGLUCOSAMINIDASE"/>
    <property type="match status" value="1"/>
</dbReference>
<keyword evidence="5" id="KW-1185">Reference proteome</keyword>
<dbReference type="Pfam" id="PF00395">
    <property type="entry name" value="SLH"/>
    <property type="match status" value="3"/>
</dbReference>
<feature type="domain" description="SLH" evidence="3">
    <location>
        <begin position="23"/>
        <end position="86"/>
    </location>
</feature>
<comment type="caution">
    <text evidence="4">The sequence shown here is derived from an EMBL/GenBank/DDBJ whole genome shotgun (WGS) entry which is preliminary data.</text>
</comment>
<protein>
    <recommendedName>
        <fullName evidence="3">SLH domain-containing protein</fullName>
    </recommendedName>
</protein>
<dbReference type="PANTHER" id="PTHR43308">
    <property type="entry name" value="OUTER MEMBRANE PROTEIN ALPHA-RELATED"/>
    <property type="match status" value="1"/>
</dbReference>
<feature type="chain" id="PRO_5009191495" description="SLH domain-containing protein" evidence="2">
    <location>
        <begin position="25"/>
        <end position="561"/>
    </location>
</feature>
<evidence type="ECO:0000256" key="1">
    <source>
        <dbReference type="ARBA" id="ARBA00022729"/>
    </source>
</evidence>
<accession>A0A1E7DQL1</accession>
<dbReference type="EMBL" id="MAMP01000021">
    <property type="protein sequence ID" value="OES44968.1"/>
    <property type="molecule type" value="Genomic_DNA"/>
</dbReference>
<reference evidence="4 5" key="1">
    <citation type="submission" date="2016-06" db="EMBL/GenBank/DDBJ databases">
        <title>Domibacillus iocasae genome sequencing.</title>
        <authorList>
            <person name="Verma A."/>
            <person name="Pal Y."/>
            <person name="Ojha A.K."/>
            <person name="Krishnamurthi S."/>
        </authorList>
    </citation>
    <scope>NUCLEOTIDE SEQUENCE [LARGE SCALE GENOMIC DNA]</scope>
    <source>
        <strain evidence="4 5">DSM 29979</strain>
    </source>
</reference>
<dbReference type="InterPro" id="IPR001119">
    <property type="entry name" value="SLH_dom"/>
</dbReference>
<dbReference type="Pfam" id="PF16147">
    <property type="entry name" value="DUF4855"/>
    <property type="match status" value="1"/>
</dbReference>
<dbReference type="STRING" id="1714016.BA724_06810"/>
<dbReference type="AlphaFoldDB" id="A0A1E7DQL1"/>
<keyword evidence="1 2" id="KW-0732">Signal</keyword>
<dbReference type="InterPro" id="IPR051465">
    <property type="entry name" value="Cell_Envelope_Struct_Comp"/>
</dbReference>
<gene>
    <name evidence="4" type="ORF">BA724_06810</name>
</gene>
<dbReference type="PROSITE" id="PS51272">
    <property type="entry name" value="SLH"/>
    <property type="match status" value="2"/>
</dbReference>
<evidence type="ECO:0000313" key="4">
    <source>
        <dbReference type="EMBL" id="OES44968.1"/>
    </source>
</evidence>
<organism evidence="4 5">
    <name type="scientific">Domibacillus iocasae</name>
    <dbReference type="NCBI Taxonomy" id="1714016"/>
    <lineage>
        <taxon>Bacteria</taxon>
        <taxon>Bacillati</taxon>
        <taxon>Bacillota</taxon>
        <taxon>Bacilli</taxon>
        <taxon>Bacillales</taxon>
        <taxon>Bacillaceae</taxon>
        <taxon>Domibacillus</taxon>
    </lineage>
</organism>
<dbReference type="InterPro" id="IPR032329">
    <property type="entry name" value="DUF4855"/>
</dbReference>